<dbReference type="SUPFAM" id="SSF53335">
    <property type="entry name" value="S-adenosyl-L-methionine-dependent methyltransferases"/>
    <property type="match status" value="2"/>
</dbReference>
<dbReference type="AlphaFoldDB" id="A0A383WCK1"/>
<dbReference type="PANTHER" id="PTHR34203">
    <property type="entry name" value="METHYLTRANSFERASE, FKBM FAMILY PROTEIN"/>
    <property type="match status" value="1"/>
</dbReference>
<evidence type="ECO:0000256" key="1">
    <source>
        <dbReference type="SAM" id="MobiDB-lite"/>
    </source>
</evidence>
<evidence type="ECO:0000313" key="4">
    <source>
        <dbReference type="Proteomes" id="UP000256970"/>
    </source>
</evidence>
<evidence type="ECO:0000259" key="2">
    <source>
        <dbReference type="Pfam" id="PF05050"/>
    </source>
</evidence>
<dbReference type="Pfam" id="PF05050">
    <property type="entry name" value="Methyltransf_21"/>
    <property type="match status" value="1"/>
</dbReference>
<accession>A0A383WCK1</accession>
<feature type="region of interest" description="Disordered" evidence="1">
    <location>
        <begin position="294"/>
        <end position="335"/>
    </location>
</feature>
<organism evidence="3 4">
    <name type="scientific">Tetradesmus obliquus</name>
    <name type="common">Green alga</name>
    <name type="synonym">Acutodesmus obliquus</name>
    <dbReference type="NCBI Taxonomy" id="3088"/>
    <lineage>
        <taxon>Eukaryota</taxon>
        <taxon>Viridiplantae</taxon>
        <taxon>Chlorophyta</taxon>
        <taxon>core chlorophytes</taxon>
        <taxon>Chlorophyceae</taxon>
        <taxon>CS clade</taxon>
        <taxon>Sphaeropleales</taxon>
        <taxon>Scenedesmaceae</taxon>
        <taxon>Tetradesmus</taxon>
    </lineage>
</organism>
<protein>
    <recommendedName>
        <fullName evidence="2">Methyltransferase FkbM domain-containing protein</fullName>
    </recommendedName>
</protein>
<dbReference type="Proteomes" id="UP000256970">
    <property type="component" value="Unassembled WGS sequence"/>
</dbReference>
<feature type="compositionally biased region" description="Low complexity" evidence="1">
    <location>
        <begin position="294"/>
        <end position="315"/>
    </location>
</feature>
<reference evidence="3 4" key="1">
    <citation type="submission" date="2016-10" db="EMBL/GenBank/DDBJ databases">
        <authorList>
            <person name="Cai Z."/>
        </authorList>
    </citation>
    <scope>NUCLEOTIDE SEQUENCE [LARGE SCALE GENOMIC DNA]</scope>
</reference>
<dbReference type="InterPro" id="IPR052514">
    <property type="entry name" value="SAM-dependent_MTase"/>
</dbReference>
<evidence type="ECO:0000313" key="3">
    <source>
        <dbReference type="EMBL" id="SZX75161.1"/>
    </source>
</evidence>
<gene>
    <name evidence="3" type="ORF">BQ4739_LOCUS15465</name>
</gene>
<keyword evidence="4" id="KW-1185">Reference proteome</keyword>
<dbReference type="InterPro" id="IPR029063">
    <property type="entry name" value="SAM-dependent_MTases_sf"/>
</dbReference>
<name>A0A383WCK1_TETOB</name>
<dbReference type="Gene3D" id="3.40.50.150">
    <property type="entry name" value="Vaccinia Virus protein VP39"/>
    <property type="match status" value="1"/>
</dbReference>
<proteinExistence type="predicted"/>
<dbReference type="NCBIfam" id="TIGR01444">
    <property type="entry name" value="fkbM_fam"/>
    <property type="match status" value="1"/>
</dbReference>
<dbReference type="EMBL" id="FNXT01001226">
    <property type="protein sequence ID" value="SZX75161.1"/>
    <property type="molecule type" value="Genomic_DNA"/>
</dbReference>
<feature type="domain" description="Methyltransferase FkbM" evidence="2">
    <location>
        <begin position="64"/>
        <end position="282"/>
    </location>
</feature>
<sequence>MQSEEVSPEEPPLVEIAFKGQVFETYLVSTDAVAEAAYLIREVLLDDCYLRHGLHITPGATVVDIGANIGLFGVRALSAVPGGDVTYIGVEPVPANFAALQYNLLGSTSSTGSTCGTGGTSSTGSTASTASAAAGACSASGAAAGQSFFHFNEAYAVAVAAPADGRISRPYPGNIRLISKAVSDVPGVLPMTFYPCMPGNSTLRPAEKAALQQHLIPSFFSAVQQLEVPVITLQELLQEAVPDGSRIDFLKVDVEGEELAVLQGLDESGWQRVQQVVVEVHDCLAGELEDQSAGSTAAAAAPTAGAGPSFQGPAAPQRPPSSRPATDPISSTPTTATAAAAAAGCRTADDAAPEPATSAILAAHSNDFNDGCSISVVPSQLPTGRRDASGVPLLQAAHTQDAIDACCISFVPSQLPTARRDASGVPLLQAAAPPRQHGRVAAVARLLGGLGFRVVVECVMLGQGVPGNYNVYARRCSGANE</sequence>
<dbReference type="InterPro" id="IPR006342">
    <property type="entry name" value="FkbM_mtfrase"/>
</dbReference>
<feature type="compositionally biased region" description="Low complexity" evidence="1">
    <location>
        <begin position="323"/>
        <end position="335"/>
    </location>
</feature>
<dbReference type="PANTHER" id="PTHR34203:SF13">
    <property type="entry name" value="EXPRESSED PROTEIN"/>
    <property type="match status" value="1"/>
</dbReference>